<dbReference type="NCBIfam" id="NF002205">
    <property type="entry name" value="PRK01096.1"/>
    <property type="match status" value="1"/>
</dbReference>
<proteinExistence type="predicted"/>
<evidence type="ECO:0000313" key="3">
    <source>
        <dbReference type="EMBL" id="GHD61468.1"/>
    </source>
</evidence>
<dbReference type="NCBIfam" id="TIGR01353">
    <property type="entry name" value="dGTP_triPase"/>
    <property type="match status" value="1"/>
</dbReference>
<name>A0ABQ3GZP5_9NEIS</name>
<dbReference type="PROSITE" id="PS51831">
    <property type="entry name" value="HD"/>
    <property type="match status" value="1"/>
</dbReference>
<dbReference type="InterPro" id="IPR050135">
    <property type="entry name" value="dGTPase-like"/>
</dbReference>
<evidence type="ECO:0000256" key="1">
    <source>
        <dbReference type="ARBA" id="ARBA00022801"/>
    </source>
</evidence>
<sequence length="444" mass="50088">MRTDNMTMDWQRLLSADRLGTDRATPIEAGRSNYHKDHDRIVFCSPFRRMGRKTQVHPMTENDHVHTRLTHSIEVACVGRSLGVLVGEAIRDRLPGHVNPYDLGAIVQAACLAHDIGNPPFGHAGEYAIRDWFRRDEHAYLLQNLAPDERRDLSTYEGNAQGFRIITQLENHRFEGGLRLTYATLGTTLKYPWTSEHAGPKGKYSCYASELPQLQQVAAELGLPELAPGRWARHPLSYLMEAADDICYAILDLEDGIEIGMLAYETVEPILMKIAGGERDLLALEVSAAPSVRRKISLLRGKAVDRCVRDVAATFLAQYGRLMDGSYQGDLLNDCPAAMRHGILEAKQLARDRIFNERRKIEIEVGSFTCLDILLDAFCNAAYQLKVSPELPFRMRRVLDLMDYNAPKKEWPLYDAYQRVLDFIGGMTDNYATYLAQQVGGMGR</sequence>
<dbReference type="Pfam" id="PF01966">
    <property type="entry name" value="HD"/>
    <property type="match status" value="1"/>
</dbReference>
<evidence type="ECO:0000259" key="2">
    <source>
        <dbReference type="PROSITE" id="PS51831"/>
    </source>
</evidence>
<dbReference type="Gene3D" id="1.10.3410.10">
    <property type="entry name" value="putative deoxyguanosinetriphosphate triphosphohydrolase like domain"/>
    <property type="match status" value="1"/>
</dbReference>
<dbReference type="SMART" id="SM00471">
    <property type="entry name" value="HDc"/>
    <property type="match status" value="1"/>
</dbReference>
<organism evidence="3 4">
    <name type="scientific">Jeongeupia chitinilytica</name>
    <dbReference type="NCBI Taxonomy" id="1041641"/>
    <lineage>
        <taxon>Bacteria</taxon>
        <taxon>Pseudomonadati</taxon>
        <taxon>Pseudomonadota</taxon>
        <taxon>Betaproteobacteria</taxon>
        <taxon>Neisseriales</taxon>
        <taxon>Chitinibacteraceae</taxon>
        <taxon>Jeongeupia</taxon>
    </lineage>
</organism>
<dbReference type="SUPFAM" id="SSF109604">
    <property type="entry name" value="HD-domain/PDEase-like"/>
    <property type="match status" value="1"/>
</dbReference>
<dbReference type="InterPro" id="IPR006261">
    <property type="entry name" value="dGTPase"/>
</dbReference>
<dbReference type="InterPro" id="IPR023293">
    <property type="entry name" value="dGTP_triP_hydro_central_sf"/>
</dbReference>
<feature type="domain" description="HD" evidence="2">
    <location>
        <begin position="68"/>
        <end position="249"/>
    </location>
</feature>
<dbReference type="Proteomes" id="UP000604737">
    <property type="component" value="Unassembled WGS sequence"/>
</dbReference>
<dbReference type="PANTHER" id="PTHR11373">
    <property type="entry name" value="DEOXYNUCLEOSIDE TRIPHOSPHATE TRIPHOSPHOHYDROLASE"/>
    <property type="match status" value="1"/>
</dbReference>
<dbReference type="CDD" id="cd00077">
    <property type="entry name" value="HDc"/>
    <property type="match status" value="1"/>
</dbReference>
<dbReference type="PANTHER" id="PTHR11373:SF40">
    <property type="entry name" value="DEOXYGUANOSINETRIPHOSPHATE TRIPHOSPHOHYDROLASE-LIKE PROTEIN 2"/>
    <property type="match status" value="1"/>
</dbReference>
<dbReference type="InterPro" id="IPR003607">
    <property type="entry name" value="HD/PDEase_dom"/>
</dbReference>
<keyword evidence="4" id="KW-1185">Reference proteome</keyword>
<protein>
    <submittedName>
        <fullName evidence="3">Deoxyguanosinetriphosphate triphosphohydrolase-like protein</fullName>
    </submittedName>
</protein>
<dbReference type="InterPro" id="IPR027432">
    <property type="entry name" value="dGTP_triphosphohydrolase_C"/>
</dbReference>
<gene>
    <name evidence="3" type="primary">dgt2</name>
    <name evidence="3" type="ORF">GCM10007350_15870</name>
</gene>
<dbReference type="Gene3D" id="1.10.3210.10">
    <property type="entry name" value="Hypothetical protein af1432"/>
    <property type="match status" value="1"/>
</dbReference>
<dbReference type="EMBL" id="BMYO01000004">
    <property type="protein sequence ID" value="GHD61468.1"/>
    <property type="molecule type" value="Genomic_DNA"/>
</dbReference>
<dbReference type="Gene3D" id="1.10.3550.10">
    <property type="entry name" value="eoxyguanosinetriphosphate triphosphohydrolase domain-like"/>
    <property type="match status" value="1"/>
</dbReference>
<evidence type="ECO:0000313" key="4">
    <source>
        <dbReference type="Proteomes" id="UP000604737"/>
    </source>
</evidence>
<accession>A0ABQ3GZP5</accession>
<keyword evidence="1" id="KW-0378">Hydrolase</keyword>
<reference evidence="4" key="1">
    <citation type="journal article" date="2019" name="Int. J. Syst. Evol. Microbiol.">
        <title>The Global Catalogue of Microorganisms (GCM) 10K type strain sequencing project: providing services to taxonomists for standard genome sequencing and annotation.</title>
        <authorList>
            <consortium name="The Broad Institute Genomics Platform"/>
            <consortium name="The Broad Institute Genome Sequencing Center for Infectious Disease"/>
            <person name="Wu L."/>
            <person name="Ma J."/>
        </authorList>
    </citation>
    <scope>NUCLEOTIDE SEQUENCE [LARGE SCALE GENOMIC DNA]</scope>
    <source>
        <strain evidence="4">KCTC 23701</strain>
    </source>
</reference>
<dbReference type="InterPro" id="IPR006674">
    <property type="entry name" value="HD_domain"/>
</dbReference>
<comment type="caution">
    <text evidence="3">The sequence shown here is derived from an EMBL/GenBank/DDBJ whole genome shotgun (WGS) entry which is preliminary data.</text>
</comment>